<dbReference type="PANTHER" id="PTHR19848:SF8">
    <property type="entry name" value="F-BOX AND WD REPEAT DOMAIN CONTAINING 7"/>
    <property type="match status" value="1"/>
</dbReference>
<feature type="repeat" description="WD" evidence="3">
    <location>
        <begin position="373"/>
        <end position="417"/>
    </location>
</feature>
<organism evidence="6 7">
    <name type="scientific">Aspergillus keveii</name>
    <dbReference type="NCBI Taxonomy" id="714993"/>
    <lineage>
        <taxon>Eukaryota</taxon>
        <taxon>Fungi</taxon>
        <taxon>Dikarya</taxon>
        <taxon>Ascomycota</taxon>
        <taxon>Pezizomycotina</taxon>
        <taxon>Eurotiomycetes</taxon>
        <taxon>Eurotiomycetidae</taxon>
        <taxon>Eurotiales</taxon>
        <taxon>Aspergillaceae</taxon>
        <taxon>Aspergillus</taxon>
        <taxon>Aspergillus subgen. Nidulantes</taxon>
    </lineage>
</organism>
<dbReference type="SUPFAM" id="SSF50998">
    <property type="entry name" value="Quinoprotein alcohol dehydrogenase-like"/>
    <property type="match status" value="1"/>
</dbReference>
<feature type="domain" description="Anaphase-promoting complex subunit 4-like WD40" evidence="5">
    <location>
        <begin position="422"/>
        <end position="464"/>
    </location>
</feature>
<dbReference type="PANTHER" id="PTHR19848">
    <property type="entry name" value="WD40 REPEAT PROTEIN"/>
    <property type="match status" value="1"/>
</dbReference>
<proteinExistence type="predicted"/>
<feature type="region of interest" description="Disordered" evidence="4">
    <location>
        <begin position="1"/>
        <end position="82"/>
    </location>
</feature>
<feature type="repeat" description="WD" evidence="3">
    <location>
        <begin position="518"/>
        <end position="559"/>
    </location>
</feature>
<dbReference type="Proteomes" id="UP001610563">
    <property type="component" value="Unassembled WGS sequence"/>
</dbReference>
<gene>
    <name evidence="6" type="ORF">BJX66DRAFT_349390</name>
</gene>
<name>A0ABR4FJQ5_9EURO</name>
<accession>A0ABR4FJQ5</accession>
<dbReference type="PROSITE" id="PS00678">
    <property type="entry name" value="WD_REPEATS_1"/>
    <property type="match status" value="1"/>
</dbReference>
<evidence type="ECO:0000256" key="3">
    <source>
        <dbReference type="PROSITE-ProRule" id="PRU00221"/>
    </source>
</evidence>
<evidence type="ECO:0000313" key="6">
    <source>
        <dbReference type="EMBL" id="KAL2783470.1"/>
    </source>
</evidence>
<dbReference type="InterPro" id="IPR015943">
    <property type="entry name" value="WD40/YVTN_repeat-like_dom_sf"/>
</dbReference>
<feature type="repeat" description="WD" evidence="3">
    <location>
        <begin position="560"/>
        <end position="601"/>
    </location>
</feature>
<dbReference type="PROSITE" id="PS50294">
    <property type="entry name" value="WD_REPEATS_REGION"/>
    <property type="match status" value="3"/>
</dbReference>
<dbReference type="PRINTS" id="PR00320">
    <property type="entry name" value="GPROTEINBRPT"/>
</dbReference>
<evidence type="ECO:0000256" key="4">
    <source>
        <dbReference type="SAM" id="MobiDB-lite"/>
    </source>
</evidence>
<dbReference type="InterPro" id="IPR019775">
    <property type="entry name" value="WD40_repeat_CS"/>
</dbReference>
<dbReference type="InterPro" id="IPR001680">
    <property type="entry name" value="WD40_rpt"/>
</dbReference>
<dbReference type="SMART" id="SM00320">
    <property type="entry name" value="WD40"/>
    <property type="match status" value="6"/>
</dbReference>
<evidence type="ECO:0000256" key="1">
    <source>
        <dbReference type="ARBA" id="ARBA00022574"/>
    </source>
</evidence>
<protein>
    <submittedName>
        <fullName evidence="6">Quinon protein alcohol dehydrogenase-like superfamily</fullName>
    </submittedName>
</protein>
<feature type="repeat" description="WD" evidence="3">
    <location>
        <begin position="485"/>
        <end position="517"/>
    </location>
</feature>
<sequence>GLKGDLESDLKSDLEAGPKSNTDSEPKIEQENKRQSEGKDETEGDLKNGIKHDSRTEQKTERHTQPVSEAKEEPETEKQDESRDLWGAAYAQLNPKEQEILLKDDQHHQGKRSKRADGRNEAEIIQLLERVIETTEQQYRTSREKGTDGRKISVRETSVRILNAVLSYREVVGAATALDPTGLATKVWKLVSQGLLMVRNYYDLQDELFEFAEFLLRSVLNVPTESTIPIRPLHFSFRDFLVDSCHGQKHQYWMDEAERHDNIAAHCIRVMGCMKRNICELPDYAIEREDIEPSSISEHLSPELQYSALFWVHHLVQSKRPTMRQKEVVSFLSELLLHWLETLSLLGCIADAVGMIGALESYYEYWSPEVQALEGHPLPIVSVVFSTDGELLASASSGDEDGILNIWDGSTGTLQHVIEISSSVRNVQFSPDGLLVAAGFDDGQVIICHALTGSITHSISHSACVDDVVFSPHGNSLASCSRDETLAFSPDGSLILSVSSDKTVRIWDTLTGSLIRTLEGHSAAVGDVVFFPTGIFVASASDDETVKIWDAEKATLKYSLRGHSETITKIALSPCGKQLLSASLDRTAKLWDIRTGRLQATLQSYWAIDHTGKIVALSLSPNGTLAASNDEASLVKIWNTRTGTLVNTIHGLSTRIENLVFSLDSRLLAVTPLARLK</sequence>
<keyword evidence="7" id="KW-1185">Reference proteome</keyword>
<dbReference type="EMBL" id="JBFTWV010000233">
    <property type="protein sequence ID" value="KAL2783470.1"/>
    <property type="molecule type" value="Genomic_DNA"/>
</dbReference>
<dbReference type="PROSITE" id="PS50082">
    <property type="entry name" value="WD_REPEATS_2"/>
    <property type="match status" value="5"/>
</dbReference>
<reference evidence="6 7" key="1">
    <citation type="submission" date="2024-07" db="EMBL/GenBank/DDBJ databases">
        <title>Section-level genome sequencing and comparative genomics of Aspergillus sections Usti and Cavernicolus.</title>
        <authorList>
            <consortium name="Lawrence Berkeley National Laboratory"/>
            <person name="Nybo J.L."/>
            <person name="Vesth T.C."/>
            <person name="Theobald S."/>
            <person name="Frisvad J.C."/>
            <person name="Larsen T.O."/>
            <person name="Kjaerboelling I."/>
            <person name="Rothschild-Mancinelli K."/>
            <person name="Lyhne E.K."/>
            <person name="Kogle M.E."/>
            <person name="Barry K."/>
            <person name="Clum A."/>
            <person name="Na H."/>
            <person name="Ledsgaard L."/>
            <person name="Lin J."/>
            <person name="Lipzen A."/>
            <person name="Kuo A."/>
            <person name="Riley R."/>
            <person name="Mondo S."/>
            <person name="Labutti K."/>
            <person name="Haridas S."/>
            <person name="Pangalinan J."/>
            <person name="Salamov A.A."/>
            <person name="Simmons B.A."/>
            <person name="Magnuson J.K."/>
            <person name="Chen J."/>
            <person name="Drula E."/>
            <person name="Henrissat B."/>
            <person name="Wiebenga A."/>
            <person name="Lubbers R.J."/>
            <person name="Gomes A.C."/>
            <person name="Makela M.R."/>
            <person name="Stajich J."/>
            <person name="Grigoriev I.V."/>
            <person name="Mortensen U.H."/>
            <person name="De Vries R.P."/>
            <person name="Baker S.E."/>
            <person name="Andersen M.R."/>
        </authorList>
    </citation>
    <scope>NUCLEOTIDE SEQUENCE [LARGE SCALE GENOMIC DNA]</scope>
    <source>
        <strain evidence="6 7">CBS 209.92</strain>
    </source>
</reference>
<dbReference type="Gene3D" id="2.130.10.10">
    <property type="entry name" value="YVTN repeat-like/Quinoprotein amine dehydrogenase"/>
    <property type="match status" value="3"/>
</dbReference>
<keyword evidence="2" id="KW-0677">Repeat</keyword>
<dbReference type="Pfam" id="PF12894">
    <property type="entry name" value="ANAPC4_WD40"/>
    <property type="match status" value="1"/>
</dbReference>
<dbReference type="CDD" id="cd00200">
    <property type="entry name" value="WD40"/>
    <property type="match status" value="1"/>
</dbReference>
<evidence type="ECO:0000259" key="5">
    <source>
        <dbReference type="Pfam" id="PF12894"/>
    </source>
</evidence>
<evidence type="ECO:0000256" key="2">
    <source>
        <dbReference type="ARBA" id="ARBA00022737"/>
    </source>
</evidence>
<feature type="repeat" description="WD" evidence="3">
    <location>
        <begin position="607"/>
        <end position="648"/>
    </location>
</feature>
<dbReference type="InterPro" id="IPR020472">
    <property type="entry name" value="WD40_PAC1"/>
</dbReference>
<dbReference type="InterPro" id="IPR011047">
    <property type="entry name" value="Quinoprotein_ADH-like_sf"/>
</dbReference>
<evidence type="ECO:0000313" key="7">
    <source>
        <dbReference type="Proteomes" id="UP001610563"/>
    </source>
</evidence>
<comment type="caution">
    <text evidence="6">The sequence shown here is derived from an EMBL/GenBank/DDBJ whole genome shotgun (WGS) entry which is preliminary data.</text>
</comment>
<dbReference type="Pfam" id="PF00400">
    <property type="entry name" value="WD40"/>
    <property type="match status" value="5"/>
</dbReference>
<dbReference type="InterPro" id="IPR024977">
    <property type="entry name" value="Apc4-like_WD40_dom"/>
</dbReference>
<feature type="non-terminal residue" evidence="6">
    <location>
        <position position="1"/>
    </location>
</feature>
<keyword evidence="1 3" id="KW-0853">WD repeat</keyword>